<dbReference type="CDD" id="cd05123">
    <property type="entry name" value="STKc_AGC"/>
    <property type="match status" value="1"/>
</dbReference>
<dbReference type="Pfam" id="PF02535">
    <property type="entry name" value="Zip"/>
    <property type="match status" value="1"/>
</dbReference>
<keyword evidence="10 15" id="KW-0067">ATP-binding</keyword>
<evidence type="ECO:0000256" key="5">
    <source>
        <dbReference type="ARBA" id="ARBA00022553"/>
    </source>
</evidence>
<dbReference type="GO" id="GO:0005524">
    <property type="term" value="F:ATP binding"/>
    <property type="evidence" value="ECO:0007669"/>
    <property type="project" value="UniProtKB-UniRule"/>
</dbReference>
<evidence type="ECO:0000259" key="18">
    <source>
        <dbReference type="PROSITE" id="PS50011"/>
    </source>
</evidence>
<evidence type="ECO:0000313" key="21">
    <source>
        <dbReference type="Proteomes" id="UP000054408"/>
    </source>
</evidence>
<evidence type="ECO:0000259" key="19">
    <source>
        <dbReference type="PROSITE" id="PS51285"/>
    </source>
</evidence>
<feature type="compositionally biased region" description="Low complexity" evidence="16">
    <location>
        <begin position="1069"/>
        <end position="1093"/>
    </location>
</feature>
<comment type="catalytic activity">
    <reaction evidence="13">
        <text>L-threonyl-[protein] + ATP = O-phospho-L-threonyl-[protein] + ADP + H(+)</text>
        <dbReference type="Rhea" id="RHEA:46608"/>
        <dbReference type="Rhea" id="RHEA-COMP:11060"/>
        <dbReference type="Rhea" id="RHEA-COMP:11605"/>
        <dbReference type="ChEBI" id="CHEBI:15378"/>
        <dbReference type="ChEBI" id="CHEBI:30013"/>
        <dbReference type="ChEBI" id="CHEBI:30616"/>
        <dbReference type="ChEBI" id="CHEBI:61977"/>
        <dbReference type="ChEBI" id="CHEBI:456216"/>
        <dbReference type="EC" id="2.7.11.1"/>
    </reaction>
</comment>
<feature type="transmembrane region" description="Helical" evidence="17">
    <location>
        <begin position="985"/>
        <end position="1006"/>
    </location>
</feature>
<dbReference type="Gene3D" id="1.10.510.10">
    <property type="entry name" value="Transferase(Phosphotransferase) domain 1"/>
    <property type="match status" value="1"/>
</dbReference>
<organism evidence="20 21">
    <name type="scientific">Thecamonas trahens ATCC 50062</name>
    <dbReference type="NCBI Taxonomy" id="461836"/>
    <lineage>
        <taxon>Eukaryota</taxon>
        <taxon>Apusozoa</taxon>
        <taxon>Apusomonadida</taxon>
        <taxon>Apusomonadidae</taxon>
        <taxon>Thecamonas</taxon>
    </lineage>
</organism>
<dbReference type="InterPro" id="IPR029071">
    <property type="entry name" value="Ubiquitin-like_domsf"/>
</dbReference>
<dbReference type="eggNOG" id="KOG2474">
    <property type="taxonomic scope" value="Eukaryota"/>
</dbReference>
<feature type="compositionally biased region" description="Low complexity" evidence="16">
    <location>
        <begin position="1135"/>
        <end position="1146"/>
    </location>
</feature>
<feature type="compositionally biased region" description="Basic residues" evidence="16">
    <location>
        <begin position="1123"/>
        <end position="1132"/>
    </location>
</feature>
<dbReference type="EMBL" id="GL349462">
    <property type="protein sequence ID" value="KNC50786.1"/>
    <property type="molecule type" value="Genomic_DNA"/>
</dbReference>
<evidence type="ECO:0000313" key="20">
    <source>
        <dbReference type="EMBL" id="KNC50786.1"/>
    </source>
</evidence>
<dbReference type="InterPro" id="IPR011009">
    <property type="entry name" value="Kinase-like_dom_sf"/>
</dbReference>
<feature type="binding site" evidence="15">
    <location>
        <position position="651"/>
    </location>
    <ligand>
        <name>ATP</name>
        <dbReference type="ChEBI" id="CHEBI:30616"/>
    </ligand>
</feature>
<keyword evidence="7 17" id="KW-0812">Transmembrane</keyword>
<keyword evidence="12 17" id="KW-0472">Membrane</keyword>
<dbReference type="PROSITE" id="PS50011">
    <property type="entry name" value="PROTEIN_KINASE_DOM"/>
    <property type="match status" value="1"/>
</dbReference>
<keyword evidence="8 15" id="KW-0547">Nucleotide-binding</keyword>
<feature type="transmembrane region" description="Helical" evidence="17">
    <location>
        <begin position="1248"/>
        <end position="1270"/>
    </location>
</feature>
<feature type="domain" description="Protein kinase" evidence="18">
    <location>
        <begin position="622"/>
        <end position="883"/>
    </location>
</feature>
<feature type="compositionally biased region" description="Pro residues" evidence="16">
    <location>
        <begin position="369"/>
        <end position="382"/>
    </location>
</feature>
<evidence type="ECO:0000256" key="16">
    <source>
        <dbReference type="SAM" id="MobiDB-lite"/>
    </source>
</evidence>
<evidence type="ECO:0000256" key="12">
    <source>
        <dbReference type="ARBA" id="ARBA00023136"/>
    </source>
</evidence>
<feature type="compositionally biased region" description="Low complexity" evidence="16">
    <location>
        <begin position="280"/>
        <end position="324"/>
    </location>
</feature>
<dbReference type="InterPro" id="IPR045270">
    <property type="entry name" value="STKc_AGC"/>
</dbReference>
<dbReference type="SUPFAM" id="SSF56112">
    <property type="entry name" value="Protein kinase-like (PK-like)"/>
    <property type="match status" value="1"/>
</dbReference>
<dbReference type="SUPFAM" id="SSF54236">
    <property type="entry name" value="Ubiquitin-like"/>
    <property type="match status" value="1"/>
</dbReference>
<dbReference type="FunFam" id="1.10.510.10:FF:000008">
    <property type="entry name" value="Non-specific serine/threonine protein kinase"/>
    <property type="match status" value="1"/>
</dbReference>
<feature type="transmembrane region" description="Helical" evidence="17">
    <location>
        <begin position="1311"/>
        <end position="1331"/>
    </location>
</feature>
<dbReference type="InterPro" id="IPR000961">
    <property type="entry name" value="AGC-kinase_C"/>
</dbReference>
<protein>
    <recommendedName>
        <fullName evidence="3">non-specific serine/threonine protein kinase</fullName>
        <ecNumber evidence="3">2.7.11.1</ecNumber>
    </recommendedName>
</protein>
<comment type="catalytic activity">
    <reaction evidence="14">
        <text>L-seryl-[protein] + ATP = O-phospho-L-seryl-[protein] + ADP + H(+)</text>
        <dbReference type="Rhea" id="RHEA:17989"/>
        <dbReference type="Rhea" id="RHEA-COMP:9863"/>
        <dbReference type="Rhea" id="RHEA-COMP:11604"/>
        <dbReference type="ChEBI" id="CHEBI:15378"/>
        <dbReference type="ChEBI" id="CHEBI:29999"/>
        <dbReference type="ChEBI" id="CHEBI:30616"/>
        <dbReference type="ChEBI" id="CHEBI:83421"/>
        <dbReference type="ChEBI" id="CHEBI:456216"/>
        <dbReference type="EC" id="2.7.11.1"/>
    </reaction>
</comment>
<dbReference type="STRING" id="461836.A0A0L0DF67"/>
<evidence type="ECO:0000256" key="14">
    <source>
        <dbReference type="ARBA" id="ARBA00048679"/>
    </source>
</evidence>
<evidence type="ECO:0000256" key="11">
    <source>
        <dbReference type="ARBA" id="ARBA00022989"/>
    </source>
</evidence>
<evidence type="ECO:0000256" key="9">
    <source>
        <dbReference type="ARBA" id="ARBA00022777"/>
    </source>
</evidence>
<comment type="similarity">
    <text evidence="2">Belongs to the protein kinase superfamily. AGC Ser/Thr protein kinase family.</text>
</comment>
<comment type="subcellular location">
    <subcellularLocation>
        <location evidence="1">Membrane</location>
        <topology evidence="1">Multi-pass membrane protein</topology>
    </subcellularLocation>
</comment>
<evidence type="ECO:0000256" key="4">
    <source>
        <dbReference type="ARBA" id="ARBA00022527"/>
    </source>
</evidence>
<reference evidence="20 21" key="1">
    <citation type="submission" date="2010-05" db="EMBL/GenBank/DDBJ databases">
        <title>The Genome Sequence of Thecamonas trahens ATCC 50062.</title>
        <authorList>
            <consortium name="The Broad Institute Genome Sequencing Platform"/>
            <person name="Russ C."/>
            <person name="Cuomo C."/>
            <person name="Shea T."/>
            <person name="Young S.K."/>
            <person name="Zeng Q."/>
            <person name="Koehrsen M."/>
            <person name="Haas B."/>
            <person name="Borodovsky M."/>
            <person name="Guigo R."/>
            <person name="Alvarado L."/>
            <person name="Berlin A."/>
            <person name="Bochicchio J."/>
            <person name="Borenstein D."/>
            <person name="Chapman S."/>
            <person name="Chen Z."/>
            <person name="Freedman E."/>
            <person name="Gellesch M."/>
            <person name="Goldberg J."/>
            <person name="Griggs A."/>
            <person name="Gujja S."/>
            <person name="Heilman E."/>
            <person name="Heiman D."/>
            <person name="Hepburn T."/>
            <person name="Howarth C."/>
            <person name="Jen D."/>
            <person name="Larson L."/>
            <person name="Mehta T."/>
            <person name="Park D."/>
            <person name="Pearson M."/>
            <person name="Roberts A."/>
            <person name="Saif S."/>
            <person name="Shenoy N."/>
            <person name="Sisk P."/>
            <person name="Stolte C."/>
            <person name="Sykes S."/>
            <person name="Thomson T."/>
            <person name="Walk T."/>
            <person name="White J."/>
            <person name="Yandava C."/>
            <person name="Burger G."/>
            <person name="Gray M.W."/>
            <person name="Holland P.W.H."/>
            <person name="King N."/>
            <person name="Lang F.B.F."/>
            <person name="Roger A.J."/>
            <person name="Ruiz-Trillo I."/>
            <person name="Lander E."/>
            <person name="Nusbaum C."/>
        </authorList>
    </citation>
    <scope>NUCLEOTIDE SEQUENCE [LARGE SCALE GENOMIC DNA]</scope>
    <source>
        <strain evidence="20 21">ATCC 50062</strain>
    </source>
</reference>
<dbReference type="InterPro" id="IPR003689">
    <property type="entry name" value="ZIP"/>
</dbReference>
<dbReference type="SMART" id="SM00220">
    <property type="entry name" value="S_TKc"/>
    <property type="match status" value="1"/>
</dbReference>
<dbReference type="PROSITE" id="PS00107">
    <property type="entry name" value="PROTEIN_KINASE_ATP"/>
    <property type="match status" value="1"/>
</dbReference>
<dbReference type="EC" id="2.7.11.1" evidence="3"/>
<evidence type="ECO:0000256" key="3">
    <source>
        <dbReference type="ARBA" id="ARBA00012513"/>
    </source>
</evidence>
<feature type="compositionally biased region" description="Low complexity" evidence="16">
    <location>
        <begin position="400"/>
        <end position="410"/>
    </location>
</feature>
<keyword evidence="4" id="KW-0723">Serine/threonine-protein kinase</keyword>
<evidence type="ECO:0000256" key="1">
    <source>
        <dbReference type="ARBA" id="ARBA00004141"/>
    </source>
</evidence>
<dbReference type="GeneID" id="25569921"/>
<feature type="transmembrane region" description="Helical" evidence="17">
    <location>
        <begin position="1026"/>
        <end position="1045"/>
    </location>
</feature>
<dbReference type="PROSITE" id="PS00108">
    <property type="entry name" value="PROTEIN_KINASE_ST"/>
    <property type="match status" value="1"/>
</dbReference>
<proteinExistence type="inferred from homology"/>
<dbReference type="RefSeq" id="XP_013756828.1">
    <property type="nucleotide sequence ID" value="XM_013901374.1"/>
</dbReference>
<dbReference type="OrthoDB" id="63267at2759"/>
<dbReference type="GO" id="GO:0016020">
    <property type="term" value="C:membrane"/>
    <property type="evidence" value="ECO:0007669"/>
    <property type="project" value="UniProtKB-SubCell"/>
</dbReference>
<keyword evidence="11 17" id="KW-1133">Transmembrane helix</keyword>
<dbReference type="Proteomes" id="UP000054408">
    <property type="component" value="Unassembled WGS sequence"/>
</dbReference>
<evidence type="ECO:0000256" key="15">
    <source>
        <dbReference type="PROSITE-ProRule" id="PRU10141"/>
    </source>
</evidence>
<keyword evidence="5" id="KW-0597">Phosphoprotein</keyword>
<dbReference type="InterPro" id="IPR008271">
    <property type="entry name" value="Ser/Thr_kinase_AS"/>
</dbReference>
<dbReference type="InterPro" id="IPR017441">
    <property type="entry name" value="Protein_kinase_ATP_BS"/>
</dbReference>
<evidence type="ECO:0000256" key="7">
    <source>
        <dbReference type="ARBA" id="ARBA00022692"/>
    </source>
</evidence>
<feature type="compositionally biased region" description="Low complexity" evidence="16">
    <location>
        <begin position="81"/>
        <end position="94"/>
    </location>
</feature>
<dbReference type="Gene3D" id="3.30.200.20">
    <property type="entry name" value="Phosphorylase Kinase, domain 1"/>
    <property type="match status" value="1"/>
</dbReference>
<feature type="compositionally biased region" description="Basic residues" evidence="16">
    <location>
        <begin position="325"/>
        <end position="343"/>
    </location>
</feature>
<feature type="compositionally biased region" description="Pro residues" evidence="16">
    <location>
        <begin position="1"/>
        <end position="17"/>
    </location>
</feature>
<feature type="domain" description="AGC-kinase C-terminal" evidence="19">
    <location>
        <begin position="884"/>
        <end position="955"/>
    </location>
</feature>
<feature type="region of interest" description="Disordered" evidence="16">
    <location>
        <begin position="1"/>
        <end position="107"/>
    </location>
</feature>
<feature type="region of interest" description="Disordered" evidence="16">
    <location>
        <begin position="253"/>
        <end position="410"/>
    </location>
</feature>
<feature type="transmembrane region" description="Helical" evidence="17">
    <location>
        <begin position="1277"/>
        <end position="1295"/>
    </location>
</feature>
<feature type="region of interest" description="Disordered" evidence="16">
    <location>
        <begin position="1069"/>
        <end position="1162"/>
    </location>
</feature>
<dbReference type="InterPro" id="IPR000719">
    <property type="entry name" value="Prot_kinase_dom"/>
</dbReference>
<accession>A0A0L0DF67</accession>
<feature type="transmembrane region" description="Helical" evidence="17">
    <location>
        <begin position="953"/>
        <end position="973"/>
    </location>
</feature>
<evidence type="ECO:0000256" key="10">
    <source>
        <dbReference type="ARBA" id="ARBA00022840"/>
    </source>
</evidence>
<dbReference type="CDD" id="cd17043">
    <property type="entry name" value="RA"/>
    <property type="match status" value="1"/>
</dbReference>
<evidence type="ECO:0000256" key="2">
    <source>
        <dbReference type="ARBA" id="ARBA00009903"/>
    </source>
</evidence>
<evidence type="ECO:0000256" key="6">
    <source>
        <dbReference type="ARBA" id="ARBA00022679"/>
    </source>
</evidence>
<feature type="transmembrane region" description="Helical" evidence="17">
    <location>
        <begin position="1203"/>
        <end position="1228"/>
    </location>
</feature>
<evidence type="ECO:0000256" key="8">
    <source>
        <dbReference type="ARBA" id="ARBA00022741"/>
    </source>
</evidence>
<dbReference type="GO" id="GO:0046873">
    <property type="term" value="F:metal ion transmembrane transporter activity"/>
    <property type="evidence" value="ECO:0007669"/>
    <property type="project" value="InterPro"/>
</dbReference>
<dbReference type="Pfam" id="PF00069">
    <property type="entry name" value="Pkinase"/>
    <property type="match status" value="1"/>
</dbReference>
<dbReference type="eggNOG" id="KOG0598">
    <property type="taxonomic scope" value="Eukaryota"/>
</dbReference>
<dbReference type="FunFam" id="3.30.200.20:FF:000524">
    <property type="entry name" value="Non-specific serine/threonine protein kinase"/>
    <property type="match status" value="1"/>
</dbReference>
<sequence>MSTPPKPVRAKPPPAAATPPADDIVPFDIDALGFDDFDEPLPQPQAQTAADPSPQPVVDPVVPFDIADLGFDDFDEPTQAPAPVSAPAALAATPAPAPAPADDFDFSTFDAGFDDSADDAAAASSSTLAPAPASAPVAAVVATDDVDPDTEFGLLYQDQGEPEMEYEFPEAVKFGMEPQQMVIVVGGEVVYSGHVNFAKTVGAPPNVDHASAGSVLVYHDAGDRTFKILGVSGTPGPTPDVAPAARKAVEQFIESTSQPGGPPARPARVGPPVKKARTQVIAGRGAPIARGAVRNRGAPPRGRGAPPRGRGAPPRGRGAPPRGRGMPRPRGAVRPRGAPRGRGKPMFAGGASGAGRGMRPVSPSTPAVPSAPKPVAAEPPRPARMAEPAYPTSPPPPVAAAPSASADQPAEPEFRAVLQIYFPEGSYKKLFVDSNTTAKELVDKLVAQRQETVSAEFVFKLCTMQGGMTTGVLDDGDYPARLSKEWSEGTKLMFIKKLAPKKKEPEAGAGSGAAVILQVFFEASDTYTSFRCSEEATASEVCRMISQRPMFSAMAGDPDGFGLFVRGQRVPLRDNERPSIIHNAGMKMGTRVQFVIQRKTGGSTVGAGEKVPEGERVSVNDFKMLKVIGIGGYGKVYQVRKKDTKKIYAMKMITKASLTKSKLIQHTQAEQRVLTQINHPFLIHLHWSFQTADKLYFVMDYVNGGELFFHLAQEQRFDEARTKFYVAELVCALGYLHNRDIIYRDLKPENVLLYADGHICLTDFGLAKQGITEDNSTATICGTAEYLAPEILTGNGYGKAVDWWELGILMYEMLMGVPPFEAEEGETPNDVFMKILKRPLELPDEVFSPLAKDLMLGFSKRDPALRIGGGALDADEIKDHPWFAEYDWGALVRKEVTPPFVPNVKSEKEAKYVDKDIAALSIKDAEGPSAAPVNIDHSAFAAFDETNDDNVPLAFALTFAAGLSTVIGAAAPFMPSSKIHSPRALSAALGLAAGVMLYISFVDILATKAMDSFEAIESIGEELAPTATGGFFFLGIFAIAALNALTHRIGAPPHSNDVLDEIIHAGPSITSRTSSSSSTATRTTTRGSGSYSEYEQEEEALGSDAGLCSDDSALVTSWSGSSRSRHRRRRRQSSSEESFGPPGSSSRTIERTESGESSDMEMGSATAALKGATTQSAASARAIQMMGIKTAVAIMLHNLPEGLATFVATLASPSSGVAIMVAIGLHNVPEGSVVSMPIFHATGSKWRGFFWGAWSGVTEPIGAIFGYLVLRNNESDWAYGVLFALVAGMMVYVTLRELLPTAHRYDPSDKYVTWFAIFGMFVMALSLSLFAI</sequence>
<dbReference type="GO" id="GO:0004674">
    <property type="term" value="F:protein serine/threonine kinase activity"/>
    <property type="evidence" value="ECO:0007669"/>
    <property type="project" value="UniProtKB-KW"/>
</dbReference>
<keyword evidence="21" id="KW-1185">Reference proteome</keyword>
<evidence type="ECO:0000256" key="17">
    <source>
        <dbReference type="SAM" id="Phobius"/>
    </source>
</evidence>
<gene>
    <name evidence="20" type="ORF">AMSG_12006</name>
</gene>
<dbReference type="PANTHER" id="PTHR24351">
    <property type="entry name" value="RIBOSOMAL PROTEIN S6 KINASE"/>
    <property type="match status" value="1"/>
</dbReference>
<keyword evidence="9" id="KW-0418">Kinase</keyword>
<evidence type="ECO:0000256" key="13">
    <source>
        <dbReference type="ARBA" id="ARBA00047899"/>
    </source>
</evidence>
<name>A0A0L0DF67_THETB</name>
<keyword evidence="6" id="KW-0808">Transferase</keyword>
<feature type="compositionally biased region" description="Low complexity" evidence="16">
    <location>
        <begin position="49"/>
        <end position="68"/>
    </location>
</feature>
<dbReference type="PROSITE" id="PS51285">
    <property type="entry name" value="AGC_KINASE_CTER"/>
    <property type="match status" value="1"/>
</dbReference>